<dbReference type="OMA" id="HISGKEH"/>
<reference evidence="3" key="1">
    <citation type="submission" date="2014-04" db="EMBL/GenBank/DDBJ databases">
        <title>Evolutionary Origins and Diversification of the Mycorrhizal Mutualists.</title>
        <authorList>
            <consortium name="DOE Joint Genome Institute"/>
            <consortium name="Mycorrhizal Genomics Consortium"/>
            <person name="Kohler A."/>
            <person name="Kuo A."/>
            <person name="Nagy L.G."/>
            <person name="Floudas D."/>
            <person name="Copeland A."/>
            <person name="Barry K.W."/>
            <person name="Cichocki N."/>
            <person name="Veneault-Fourrey C."/>
            <person name="LaButti K."/>
            <person name="Lindquist E.A."/>
            <person name="Lipzen A."/>
            <person name="Lundell T."/>
            <person name="Morin E."/>
            <person name="Murat C."/>
            <person name="Riley R."/>
            <person name="Ohm R."/>
            <person name="Sun H."/>
            <person name="Tunlid A."/>
            <person name="Henrissat B."/>
            <person name="Grigoriev I.V."/>
            <person name="Hibbett D.S."/>
            <person name="Martin F."/>
        </authorList>
    </citation>
    <scope>NUCLEOTIDE SEQUENCE [LARGE SCALE GENOMIC DNA]</scope>
    <source>
        <strain evidence="3">FD-334 SS-4</strain>
    </source>
</reference>
<feature type="compositionally biased region" description="Polar residues" evidence="1">
    <location>
        <begin position="120"/>
        <end position="130"/>
    </location>
</feature>
<dbReference type="EMBL" id="KN817579">
    <property type="protein sequence ID" value="KJA19341.1"/>
    <property type="molecule type" value="Genomic_DNA"/>
</dbReference>
<feature type="compositionally biased region" description="Basic and acidic residues" evidence="1">
    <location>
        <begin position="107"/>
        <end position="118"/>
    </location>
</feature>
<dbReference type="Proteomes" id="UP000054270">
    <property type="component" value="Unassembled WGS sequence"/>
</dbReference>
<dbReference type="Pfam" id="PF18759">
    <property type="entry name" value="Plavaka"/>
    <property type="match status" value="1"/>
</dbReference>
<dbReference type="AlphaFoldDB" id="A0A0D2NRL7"/>
<organism evidence="2 3">
    <name type="scientific">Hypholoma sublateritium (strain FD-334 SS-4)</name>
    <dbReference type="NCBI Taxonomy" id="945553"/>
    <lineage>
        <taxon>Eukaryota</taxon>
        <taxon>Fungi</taxon>
        <taxon>Dikarya</taxon>
        <taxon>Basidiomycota</taxon>
        <taxon>Agaricomycotina</taxon>
        <taxon>Agaricomycetes</taxon>
        <taxon>Agaricomycetidae</taxon>
        <taxon>Agaricales</taxon>
        <taxon>Agaricineae</taxon>
        <taxon>Strophariaceae</taxon>
        <taxon>Hypholoma</taxon>
    </lineage>
</organism>
<feature type="region of interest" description="Disordered" evidence="1">
    <location>
        <begin position="86"/>
        <end position="131"/>
    </location>
</feature>
<proteinExistence type="predicted"/>
<evidence type="ECO:0008006" key="4">
    <source>
        <dbReference type="Google" id="ProtNLM"/>
    </source>
</evidence>
<dbReference type="InterPro" id="IPR041078">
    <property type="entry name" value="Plavaka"/>
</dbReference>
<protein>
    <recommendedName>
        <fullName evidence="4">CxC2-like cysteine cluster KDZ transposase-associated domain-containing protein</fullName>
    </recommendedName>
</protein>
<accession>A0A0D2NRL7</accession>
<dbReference type="STRING" id="945553.A0A0D2NRL7"/>
<sequence length="978" mass="112169">MEYNNLLSLCHMQLVTTIKDTDLQRYRHLFLLLGMLQEVVSYESLPDSDAFDIDPTGDFFGDYDNYSLEEFGLESTKEMDDIRTHKDNETDSDEEDIDSQPEQTQLEPERVSPNREASEQIGQDESCTMDTESEGAFRMRGGAEAELGNKPHIIRFNKGNSAAGRTYPNTNCIDANTLYTAQINDTGNSYSPFRSKIEWEIALWAKMRGPSSTAFTELINIEGVAERLGLSFKNSLELNKLIDQSLPGRPHFEHHEILVGNEVCDVYFRDITACIKALFGDPSFAPYLMILPEKHYTDERRTKRMYHDMNTGRWWWLTQEELEKDKPGATILPVIISTDKTQLTTFKNKTAYPLYLTLGNIPKEIRRKPSNRAYILLAYLPTTKLENVPNKSARRRQLANLYHACLGRILEPLRAAGVSGIHMATGNGSVHRNHPILACFSGDYPEQVLVTCTKTGECPTCDAPRDELGMYDLDQNPKLRDLGEILKVLDSFDNDPGGFLQACSEAGIKPVVEPFWKELPYVHIYRSITPDILHQLYQGIIKHLIAWITQALGALEIDARCRRMPPNHNIRHFTKGITCLSRVTGQEHDQMSRILMGLILDAPLPNGLSNVRLVRSVRALLDFLYLAKYPIHTDETLQFLEDSLQRFHANKEIFVDLGIRKAFDIPKLHFARHYVEYIKLYGTLDNFNTEHTERLHIDLAKDAYAATNRKDEFRQMTVWLERKEKMIRHQQYVKWKLEDPPITTSCLEWTPPGLDLNRTLKLTKHPTARSISIDNLVSRYGATHFRTALERFVALTNEPNLTRAQLERKLWGIRIPFTKLPVWHRIKFTRQDPSSGEVLPARFDPALINDGTGKDVGLEGYHIGRIHVVFSLPRQSLPIMFTSGREVPEHLAYVEWYTPLPNSPEPGHLLYKVSPKRDRDGTHVCSIIPVANIRRSVHLYPKFGVFAPQEWTLNNVLDLCHTFFVNDFTDLNMYRIAC</sequence>
<evidence type="ECO:0000313" key="3">
    <source>
        <dbReference type="Proteomes" id="UP000054270"/>
    </source>
</evidence>
<gene>
    <name evidence="2" type="ORF">HYPSUDRAFT_1096163</name>
</gene>
<evidence type="ECO:0000313" key="2">
    <source>
        <dbReference type="EMBL" id="KJA19341.1"/>
    </source>
</evidence>
<dbReference type="OrthoDB" id="2576233at2759"/>
<name>A0A0D2NRL7_HYPSF</name>
<keyword evidence="3" id="KW-1185">Reference proteome</keyword>
<evidence type="ECO:0000256" key="1">
    <source>
        <dbReference type="SAM" id="MobiDB-lite"/>
    </source>
</evidence>
<feature type="compositionally biased region" description="Acidic residues" evidence="1">
    <location>
        <begin position="90"/>
        <end position="99"/>
    </location>
</feature>